<dbReference type="GO" id="GO:0046872">
    <property type="term" value="F:metal ion binding"/>
    <property type="evidence" value="ECO:0007669"/>
    <property type="project" value="UniProtKB-KW"/>
</dbReference>
<sequence length="192" mass="20485">MRNMYDQPRLDSGEPSSLFADGKASRPPPPGSVAHAMGDLAATSSGRRGDEVTTQLQAAQAATALPPLTAGLLRRGQERYGIYCLPCHSPLGDGDGPVVRRGFPAPPSYHQERLRQAPDRHFYDVITQGYGVMVPYADRVAPDDRWAIVAYIRALQLSQHARLDALPPALQAALRALPPPAAASAAGEGNGR</sequence>
<feature type="region of interest" description="Disordered" evidence="5">
    <location>
        <begin position="1"/>
        <end position="36"/>
    </location>
</feature>
<evidence type="ECO:0000313" key="7">
    <source>
        <dbReference type="EMBL" id="NML17909.1"/>
    </source>
</evidence>
<evidence type="ECO:0000256" key="4">
    <source>
        <dbReference type="PROSITE-ProRule" id="PRU00433"/>
    </source>
</evidence>
<dbReference type="Proteomes" id="UP000574067">
    <property type="component" value="Unassembled WGS sequence"/>
</dbReference>
<evidence type="ECO:0000259" key="6">
    <source>
        <dbReference type="PROSITE" id="PS51007"/>
    </source>
</evidence>
<evidence type="ECO:0000256" key="5">
    <source>
        <dbReference type="SAM" id="MobiDB-lite"/>
    </source>
</evidence>
<protein>
    <submittedName>
        <fullName evidence="7">Cytochrome c</fullName>
    </submittedName>
</protein>
<reference evidence="7 8" key="1">
    <citation type="submission" date="2020-04" db="EMBL/GenBank/DDBJ databases">
        <title>Azohydromonas sp. isolated from soil.</title>
        <authorList>
            <person name="Dahal R.H."/>
        </authorList>
    </citation>
    <scope>NUCLEOTIDE SEQUENCE [LARGE SCALE GENOMIC DNA]</scope>
    <source>
        <strain evidence="7 8">G-1-1-14</strain>
    </source>
</reference>
<evidence type="ECO:0000313" key="8">
    <source>
        <dbReference type="Proteomes" id="UP000574067"/>
    </source>
</evidence>
<dbReference type="PANTHER" id="PTHR40394:SF2">
    <property type="entry name" value="QUINOL:CYTOCHROME C OXIDOREDUCTASE MEMBRANE PROTEIN"/>
    <property type="match status" value="1"/>
</dbReference>
<evidence type="ECO:0000256" key="3">
    <source>
        <dbReference type="ARBA" id="ARBA00023004"/>
    </source>
</evidence>
<dbReference type="PROSITE" id="PS51007">
    <property type="entry name" value="CYTC"/>
    <property type="match status" value="1"/>
</dbReference>
<keyword evidence="8" id="KW-1185">Reference proteome</keyword>
<dbReference type="Pfam" id="PF13442">
    <property type="entry name" value="Cytochrome_CBB3"/>
    <property type="match status" value="1"/>
</dbReference>
<evidence type="ECO:0000256" key="2">
    <source>
        <dbReference type="ARBA" id="ARBA00022723"/>
    </source>
</evidence>
<dbReference type="GO" id="GO:0020037">
    <property type="term" value="F:heme binding"/>
    <property type="evidence" value="ECO:0007669"/>
    <property type="project" value="InterPro"/>
</dbReference>
<dbReference type="PANTHER" id="PTHR40394">
    <property type="entry name" value="LIPOPROTEIN-RELATED"/>
    <property type="match status" value="1"/>
</dbReference>
<name>A0A848FI09_9BURK</name>
<dbReference type="InterPro" id="IPR009056">
    <property type="entry name" value="Cyt_c-like_dom"/>
</dbReference>
<comment type="caution">
    <text evidence="7">The sequence shown here is derived from an EMBL/GenBank/DDBJ whole genome shotgun (WGS) entry which is preliminary data.</text>
</comment>
<keyword evidence="2 4" id="KW-0479">Metal-binding</keyword>
<accession>A0A848FI09</accession>
<organism evidence="7 8">
    <name type="scientific">Azohydromonas caseinilytica</name>
    <dbReference type="NCBI Taxonomy" id="2728836"/>
    <lineage>
        <taxon>Bacteria</taxon>
        <taxon>Pseudomonadati</taxon>
        <taxon>Pseudomonadota</taxon>
        <taxon>Betaproteobacteria</taxon>
        <taxon>Burkholderiales</taxon>
        <taxon>Sphaerotilaceae</taxon>
        <taxon>Azohydromonas</taxon>
    </lineage>
</organism>
<evidence type="ECO:0000256" key="1">
    <source>
        <dbReference type="ARBA" id="ARBA00022617"/>
    </source>
</evidence>
<dbReference type="AlphaFoldDB" id="A0A848FI09"/>
<dbReference type="InterPro" id="IPR036909">
    <property type="entry name" value="Cyt_c-like_dom_sf"/>
</dbReference>
<dbReference type="GO" id="GO:0009055">
    <property type="term" value="F:electron transfer activity"/>
    <property type="evidence" value="ECO:0007669"/>
    <property type="project" value="InterPro"/>
</dbReference>
<dbReference type="EMBL" id="JABBFW010000024">
    <property type="protein sequence ID" value="NML17909.1"/>
    <property type="molecule type" value="Genomic_DNA"/>
</dbReference>
<gene>
    <name evidence="7" type="ORF">HHL10_23335</name>
</gene>
<dbReference type="SUPFAM" id="SSF46626">
    <property type="entry name" value="Cytochrome c"/>
    <property type="match status" value="1"/>
</dbReference>
<keyword evidence="1 4" id="KW-0349">Heme</keyword>
<feature type="domain" description="Cytochrome c" evidence="6">
    <location>
        <begin position="71"/>
        <end position="156"/>
    </location>
</feature>
<dbReference type="Gene3D" id="1.10.760.10">
    <property type="entry name" value="Cytochrome c-like domain"/>
    <property type="match status" value="1"/>
</dbReference>
<proteinExistence type="predicted"/>
<keyword evidence="3 4" id="KW-0408">Iron</keyword>